<reference evidence="1" key="2">
    <citation type="submission" date="2022-01" db="EMBL/GenBank/DDBJ databases">
        <authorList>
            <person name="Yamashiro T."/>
            <person name="Shiraishi A."/>
            <person name="Satake H."/>
            <person name="Nakayama K."/>
        </authorList>
    </citation>
    <scope>NUCLEOTIDE SEQUENCE</scope>
</reference>
<evidence type="ECO:0000313" key="2">
    <source>
        <dbReference type="Proteomes" id="UP001151760"/>
    </source>
</evidence>
<keyword evidence="2" id="KW-1185">Reference proteome</keyword>
<comment type="caution">
    <text evidence="1">The sequence shown here is derived from an EMBL/GenBank/DDBJ whole genome shotgun (WGS) entry which is preliminary data.</text>
</comment>
<dbReference type="EMBL" id="BQNB010010200">
    <property type="protein sequence ID" value="GJS74036.1"/>
    <property type="molecule type" value="Genomic_DNA"/>
</dbReference>
<dbReference type="Gene3D" id="3.30.420.60">
    <property type="entry name" value="eRF1 domain 2"/>
    <property type="match status" value="1"/>
</dbReference>
<proteinExistence type="predicted"/>
<dbReference type="InterPro" id="IPR042226">
    <property type="entry name" value="eFR1_2_sf"/>
</dbReference>
<sequence length="277" mass="30300">MEFTGHTSLTQKISTALNIACSGKDSLLAVLVVFPDSSKAELDGAAVHNGSGAILLFSAGYPVPIASWVVTKVKVAYLAFPKQSEGGIAFIKSSRSIDDNPDTTLLAYVNGDHEYALFNPHGTEMHERTIRPTDRVSGLEGAGDEISQVNKARCLTISLEPLQVSWFCIQAPTELLESELKYGFIVMVDNKALFGILSGNRKQVLDEITVDPPDTEWYTRYYINISALVVTESPTYETELIGRLDRHLQNKIMCTVEVSYGGNPGFDEAIALSSNYL</sequence>
<dbReference type="SUPFAM" id="SSF53137">
    <property type="entry name" value="Translational machinery components"/>
    <property type="match status" value="1"/>
</dbReference>
<reference evidence="1" key="1">
    <citation type="journal article" date="2022" name="Int. J. Mol. Sci.">
        <title>Draft Genome of Tanacetum Coccineum: Genomic Comparison of Closely Related Tanacetum-Family Plants.</title>
        <authorList>
            <person name="Yamashiro T."/>
            <person name="Shiraishi A."/>
            <person name="Nakayama K."/>
            <person name="Satake H."/>
        </authorList>
    </citation>
    <scope>NUCLEOTIDE SEQUENCE</scope>
</reference>
<organism evidence="1 2">
    <name type="scientific">Tanacetum coccineum</name>
    <dbReference type="NCBI Taxonomy" id="301880"/>
    <lineage>
        <taxon>Eukaryota</taxon>
        <taxon>Viridiplantae</taxon>
        <taxon>Streptophyta</taxon>
        <taxon>Embryophyta</taxon>
        <taxon>Tracheophyta</taxon>
        <taxon>Spermatophyta</taxon>
        <taxon>Magnoliopsida</taxon>
        <taxon>eudicotyledons</taxon>
        <taxon>Gunneridae</taxon>
        <taxon>Pentapetalae</taxon>
        <taxon>asterids</taxon>
        <taxon>campanulids</taxon>
        <taxon>Asterales</taxon>
        <taxon>Asteraceae</taxon>
        <taxon>Asteroideae</taxon>
        <taxon>Anthemideae</taxon>
        <taxon>Anthemidinae</taxon>
        <taxon>Tanacetum</taxon>
    </lineage>
</organism>
<gene>
    <name evidence="1" type="ORF">Tco_0706877</name>
</gene>
<evidence type="ECO:0000313" key="1">
    <source>
        <dbReference type="EMBL" id="GJS74036.1"/>
    </source>
</evidence>
<dbReference type="InterPro" id="IPR004403">
    <property type="entry name" value="Peptide_chain-rel_eRF1/aRF1"/>
</dbReference>
<accession>A0ABQ4Y8P4</accession>
<protein>
    <submittedName>
        <fullName evidence="1">Uncharacterized protein</fullName>
    </submittedName>
</protein>
<name>A0ABQ4Y8P4_9ASTR</name>
<dbReference type="PANTHER" id="PTHR10113">
    <property type="entry name" value="PEPTIDE CHAIN RELEASE FACTOR SUBUNIT 1"/>
    <property type="match status" value="1"/>
</dbReference>
<dbReference type="Proteomes" id="UP001151760">
    <property type="component" value="Unassembled WGS sequence"/>
</dbReference>